<reference evidence="1 2" key="1">
    <citation type="submission" date="2021-01" db="EMBL/GenBank/DDBJ databases">
        <title>Whole genome shotgun sequence of Cellulomonas phragmiteti NBRC 110785.</title>
        <authorList>
            <person name="Komaki H."/>
            <person name="Tamura T."/>
        </authorList>
    </citation>
    <scope>NUCLEOTIDE SEQUENCE [LARGE SCALE GENOMIC DNA]</scope>
    <source>
        <strain evidence="1 2">NBRC 110785</strain>
    </source>
</reference>
<dbReference type="RefSeq" id="WP_203676495.1">
    <property type="nucleotide sequence ID" value="NZ_BONP01000044.1"/>
</dbReference>
<keyword evidence="2" id="KW-1185">Reference proteome</keyword>
<accession>A0ABQ4DRC1</accession>
<sequence length="127" mass="13284">MPNSVVAVADGDFRFDPSAVFDVVGATWPRSTFAGVSGRLSELSAGQITVLEGEELAALVEVDVAGEALDIDWRTPETLAQVVSVITSLPDFAGGSTVVLTDWADTLVELHPGMTARDLLAARGDVL</sequence>
<protein>
    <submittedName>
        <fullName evidence="1">Uncharacterized protein</fullName>
    </submittedName>
</protein>
<evidence type="ECO:0000313" key="2">
    <source>
        <dbReference type="Proteomes" id="UP000614741"/>
    </source>
</evidence>
<gene>
    <name evidence="1" type="ORF">Cph01nite_36670</name>
</gene>
<evidence type="ECO:0000313" key="1">
    <source>
        <dbReference type="EMBL" id="GIG41905.1"/>
    </source>
</evidence>
<name>A0ABQ4DRC1_9CELL</name>
<comment type="caution">
    <text evidence="1">The sequence shown here is derived from an EMBL/GenBank/DDBJ whole genome shotgun (WGS) entry which is preliminary data.</text>
</comment>
<dbReference type="EMBL" id="BONP01000044">
    <property type="protein sequence ID" value="GIG41905.1"/>
    <property type="molecule type" value="Genomic_DNA"/>
</dbReference>
<organism evidence="1 2">
    <name type="scientific">Cellulomonas phragmiteti</name>
    <dbReference type="NCBI Taxonomy" id="478780"/>
    <lineage>
        <taxon>Bacteria</taxon>
        <taxon>Bacillati</taxon>
        <taxon>Actinomycetota</taxon>
        <taxon>Actinomycetes</taxon>
        <taxon>Micrococcales</taxon>
        <taxon>Cellulomonadaceae</taxon>
        <taxon>Cellulomonas</taxon>
    </lineage>
</organism>
<dbReference type="Proteomes" id="UP000614741">
    <property type="component" value="Unassembled WGS sequence"/>
</dbReference>
<proteinExistence type="predicted"/>